<accession>A0A0D8X8Z6</accession>
<keyword evidence="3" id="KW-1185">Reference proteome</keyword>
<evidence type="ECO:0000313" key="2">
    <source>
        <dbReference type="EMBL" id="KJH41060.1"/>
    </source>
</evidence>
<feature type="compositionally biased region" description="Polar residues" evidence="1">
    <location>
        <begin position="194"/>
        <end position="213"/>
    </location>
</feature>
<dbReference type="AlphaFoldDB" id="A0A0D8X8Z6"/>
<dbReference type="Proteomes" id="UP000053766">
    <property type="component" value="Unassembled WGS sequence"/>
</dbReference>
<feature type="region of interest" description="Disordered" evidence="1">
    <location>
        <begin position="294"/>
        <end position="313"/>
    </location>
</feature>
<evidence type="ECO:0000313" key="3">
    <source>
        <dbReference type="Proteomes" id="UP000053766"/>
    </source>
</evidence>
<feature type="compositionally biased region" description="Basic and acidic residues" evidence="1">
    <location>
        <begin position="157"/>
        <end position="173"/>
    </location>
</feature>
<reference evidence="2 3" key="1">
    <citation type="submission" date="2013-11" db="EMBL/GenBank/DDBJ databases">
        <title>Draft genome of the bovine lungworm Dictyocaulus viviparus.</title>
        <authorList>
            <person name="Mitreva M."/>
        </authorList>
    </citation>
    <scope>NUCLEOTIDE SEQUENCE [LARGE SCALE GENOMIC DNA]</scope>
    <source>
        <strain evidence="2 3">HannoverDv2000</strain>
    </source>
</reference>
<gene>
    <name evidence="2" type="ORF">DICVIV_12971</name>
</gene>
<feature type="compositionally biased region" description="Low complexity" evidence="1">
    <location>
        <begin position="174"/>
        <end position="185"/>
    </location>
</feature>
<sequence length="402" mass="45261">MTYNSTEILSTPHREIHELSVDEKKKIPSNVHSQLSKDFVSAARGIAHAGLDLVHNCQVLQKSFDHYMDILGSFVNSSKKAFSKAKEHSDELGALKTKCSQVLDKHKTCYYKFQIRELSGLVAKINEFTTDEKDKLKGMLNKFQKDEKRVKKQVKKGVKDNETEHGDVTDEAKSSSTDDNDSQQQETVTGMDAVSSTETRSPSFNDASTQINRDTLTPCTVASPVSQDSSVELSPLTSSKAKSTQAIPDKCEKAEWVNNATSLLPRLVTTHPLEDYHSDKFFMDPTEYRTVDHGTRLRNGRRPPVGGRMVLPPLQNNTPHCYVESMYDSKATASHLQVSQNTRDVIENEVAPLFSNSDYGRILTVNEDFYSTSGEQITVNRGNKKFKIFLWEEFIDRNGHLM</sequence>
<proteinExistence type="predicted"/>
<dbReference type="OrthoDB" id="5870777at2759"/>
<feature type="region of interest" description="Disordered" evidence="1">
    <location>
        <begin position="150"/>
        <end position="213"/>
    </location>
</feature>
<name>A0A0D8X8Z6_DICVI</name>
<evidence type="ECO:0000256" key="1">
    <source>
        <dbReference type="SAM" id="MobiDB-lite"/>
    </source>
</evidence>
<evidence type="ECO:0008006" key="4">
    <source>
        <dbReference type="Google" id="ProtNLM"/>
    </source>
</evidence>
<dbReference type="EMBL" id="KN716916">
    <property type="protein sequence ID" value="KJH41060.1"/>
    <property type="molecule type" value="Genomic_DNA"/>
</dbReference>
<protein>
    <recommendedName>
        <fullName evidence="4">IMD domain-containing protein</fullName>
    </recommendedName>
</protein>
<organism evidence="2 3">
    <name type="scientific">Dictyocaulus viviparus</name>
    <name type="common">Bovine lungworm</name>
    <dbReference type="NCBI Taxonomy" id="29172"/>
    <lineage>
        <taxon>Eukaryota</taxon>
        <taxon>Metazoa</taxon>
        <taxon>Ecdysozoa</taxon>
        <taxon>Nematoda</taxon>
        <taxon>Chromadorea</taxon>
        <taxon>Rhabditida</taxon>
        <taxon>Rhabditina</taxon>
        <taxon>Rhabditomorpha</taxon>
        <taxon>Strongyloidea</taxon>
        <taxon>Metastrongylidae</taxon>
        <taxon>Dictyocaulus</taxon>
    </lineage>
</organism>
<reference evidence="3" key="2">
    <citation type="journal article" date="2016" name="Sci. Rep.">
        <title>Dictyocaulus viviparus genome, variome and transcriptome elucidate lungworm biology and support future intervention.</title>
        <authorList>
            <person name="McNulty S.N."/>
            <person name="Strube C."/>
            <person name="Rosa B.A."/>
            <person name="Martin J.C."/>
            <person name="Tyagi R."/>
            <person name="Choi Y.J."/>
            <person name="Wang Q."/>
            <person name="Hallsworth Pepin K."/>
            <person name="Zhang X."/>
            <person name="Ozersky P."/>
            <person name="Wilson R.K."/>
            <person name="Sternberg P.W."/>
            <person name="Gasser R.B."/>
            <person name="Mitreva M."/>
        </authorList>
    </citation>
    <scope>NUCLEOTIDE SEQUENCE [LARGE SCALE GENOMIC DNA]</scope>
    <source>
        <strain evidence="3">HannoverDv2000</strain>
    </source>
</reference>